<organism evidence="2 3">
    <name type="scientific">Panagrellus redivivus</name>
    <name type="common">Microworm</name>
    <dbReference type="NCBI Taxonomy" id="6233"/>
    <lineage>
        <taxon>Eukaryota</taxon>
        <taxon>Metazoa</taxon>
        <taxon>Ecdysozoa</taxon>
        <taxon>Nematoda</taxon>
        <taxon>Chromadorea</taxon>
        <taxon>Rhabditida</taxon>
        <taxon>Tylenchina</taxon>
        <taxon>Panagrolaimomorpha</taxon>
        <taxon>Panagrolaimoidea</taxon>
        <taxon>Panagrolaimidae</taxon>
        <taxon>Panagrellus</taxon>
    </lineage>
</organism>
<protein>
    <submittedName>
        <fullName evidence="3">Reverse transcriptase domain-containing protein</fullName>
    </submittedName>
</protein>
<accession>A0A7E4V6F5</accession>
<name>A0A7E4V6F5_PANRE</name>
<dbReference type="AlphaFoldDB" id="A0A7E4V6F5"/>
<evidence type="ECO:0000256" key="1">
    <source>
        <dbReference type="SAM" id="MobiDB-lite"/>
    </source>
</evidence>
<reference evidence="2" key="1">
    <citation type="journal article" date="2013" name="Genetics">
        <title>The draft genome and transcriptome of Panagrellus redivivus are shaped by the harsh demands of a free-living lifestyle.</title>
        <authorList>
            <person name="Srinivasan J."/>
            <person name="Dillman A.R."/>
            <person name="Macchietto M.G."/>
            <person name="Heikkinen L."/>
            <person name="Lakso M."/>
            <person name="Fracchia K.M."/>
            <person name="Antoshechkin I."/>
            <person name="Mortazavi A."/>
            <person name="Wong G."/>
            <person name="Sternberg P.W."/>
        </authorList>
    </citation>
    <scope>NUCLEOTIDE SEQUENCE [LARGE SCALE GENOMIC DNA]</scope>
    <source>
        <strain evidence="2">MT8872</strain>
    </source>
</reference>
<proteinExistence type="predicted"/>
<dbReference type="Proteomes" id="UP000492821">
    <property type="component" value="Unassembled WGS sequence"/>
</dbReference>
<dbReference type="WBParaSite" id="Pan_g17178.t1">
    <property type="protein sequence ID" value="Pan_g17178.t1"/>
    <property type="gene ID" value="Pan_g17178"/>
</dbReference>
<feature type="region of interest" description="Disordered" evidence="1">
    <location>
        <begin position="119"/>
        <end position="161"/>
    </location>
</feature>
<evidence type="ECO:0000313" key="3">
    <source>
        <dbReference type="WBParaSite" id="Pan_g17178.t1"/>
    </source>
</evidence>
<feature type="region of interest" description="Disordered" evidence="1">
    <location>
        <begin position="1"/>
        <end position="32"/>
    </location>
</feature>
<reference evidence="3" key="2">
    <citation type="submission" date="2020-10" db="UniProtKB">
        <authorList>
            <consortium name="WormBaseParasite"/>
        </authorList>
    </citation>
    <scope>IDENTIFICATION</scope>
</reference>
<sequence>MFPVNTTSGLPENRTAISKTESTQITGEADTEDPYLSLRVAKKTQQLLQHMKDQIRRGQNIPKEYKHYPDKTDDRAGPVKKLQKHWKNLVQNVQRRSLPQPYPNFAADINTPHQRIATPQQAVGKKGQAVPKESASDDDSTAMPTRSRRATFRRGTYEPRQRHNGTIVFMIASPQKWPRKTIKSTMFPVKTTSGLPAIRTVIPRTEVQLPHPTTSSTESTDYAAPVPAEIRKLLKPMDTDSP</sequence>
<keyword evidence="2" id="KW-1185">Reference proteome</keyword>
<evidence type="ECO:0000313" key="2">
    <source>
        <dbReference type="Proteomes" id="UP000492821"/>
    </source>
</evidence>
<feature type="compositionally biased region" description="Polar residues" evidence="1">
    <location>
        <begin position="1"/>
        <end position="26"/>
    </location>
</feature>